<dbReference type="RefSeq" id="XP_037215158.1">
    <property type="nucleotide sequence ID" value="XM_037368232.1"/>
</dbReference>
<dbReference type="Proteomes" id="UP000636479">
    <property type="component" value="Unassembled WGS sequence"/>
</dbReference>
<name>A0A8H6S3Y1_9AGAR</name>
<organism evidence="1 2">
    <name type="scientific">Mycena indigotica</name>
    <dbReference type="NCBI Taxonomy" id="2126181"/>
    <lineage>
        <taxon>Eukaryota</taxon>
        <taxon>Fungi</taxon>
        <taxon>Dikarya</taxon>
        <taxon>Basidiomycota</taxon>
        <taxon>Agaricomycotina</taxon>
        <taxon>Agaricomycetes</taxon>
        <taxon>Agaricomycetidae</taxon>
        <taxon>Agaricales</taxon>
        <taxon>Marasmiineae</taxon>
        <taxon>Mycenaceae</taxon>
        <taxon>Mycena</taxon>
    </lineage>
</organism>
<comment type="caution">
    <text evidence="1">The sequence shown here is derived from an EMBL/GenBank/DDBJ whole genome shotgun (WGS) entry which is preliminary data.</text>
</comment>
<reference evidence="1" key="1">
    <citation type="submission" date="2020-05" db="EMBL/GenBank/DDBJ databases">
        <title>Mycena genomes resolve the evolution of fungal bioluminescence.</title>
        <authorList>
            <person name="Tsai I.J."/>
        </authorList>
    </citation>
    <scope>NUCLEOTIDE SEQUENCE</scope>
    <source>
        <strain evidence="1">171206Taipei</strain>
    </source>
</reference>
<keyword evidence="2" id="KW-1185">Reference proteome</keyword>
<dbReference type="EMBL" id="JACAZF010000011">
    <property type="protein sequence ID" value="KAF7292730.1"/>
    <property type="molecule type" value="Genomic_DNA"/>
</dbReference>
<evidence type="ECO:0000313" key="1">
    <source>
        <dbReference type="EMBL" id="KAF7292730.1"/>
    </source>
</evidence>
<dbReference type="OrthoDB" id="2817141at2759"/>
<dbReference type="GeneID" id="59350748"/>
<gene>
    <name evidence="1" type="ORF">MIND_01171300</name>
</gene>
<evidence type="ECO:0000313" key="2">
    <source>
        <dbReference type="Proteomes" id="UP000636479"/>
    </source>
</evidence>
<dbReference type="AlphaFoldDB" id="A0A8H6S3Y1"/>
<proteinExistence type="predicted"/>
<sequence>MQTELNIQANRLLIARTCEALHDLGVNIDGVMGNAEDMCHIVLDLEDTPMTQEMAETGQARCYVVDFSRATQHKCRRTLPLVVLGMDAFGLFKETLTLNFGCRELKNLACLLDLMPIPGLHPPSEPPETPLAEAIKCHDDYAAAHPSYSNAAVLTAQRVALFPSAFPVYPGLKVSGVSKEDIHAELTLYDRGRGFIRPADLINHCLRDEYEYLLWGDRMEAKLAALNSQPPQIF</sequence>
<accession>A0A8H6S3Y1</accession>
<protein>
    <submittedName>
        <fullName evidence="1">Uncharacterized protein</fullName>
    </submittedName>
</protein>